<feature type="transmembrane region" description="Helical" evidence="7">
    <location>
        <begin position="28"/>
        <end position="53"/>
    </location>
</feature>
<keyword evidence="7" id="KW-0812">Transmembrane</keyword>
<evidence type="ECO:0000256" key="4">
    <source>
        <dbReference type="ARBA" id="ARBA00022825"/>
    </source>
</evidence>
<keyword evidence="3 5" id="KW-0378">Hydrolase</keyword>
<feature type="active site" description="Charge relay system" evidence="5">
    <location>
        <position position="404"/>
    </location>
</feature>
<evidence type="ECO:0000256" key="5">
    <source>
        <dbReference type="PROSITE-ProRule" id="PRU01240"/>
    </source>
</evidence>
<dbReference type="AlphaFoldDB" id="A0A1E5QAN7"/>
<dbReference type="InterPro" id="IPR015500">
    <property type="entry name" value="Peptidase_S8_subtilisin-rel"/>
</dbReference>
<keyword evidence="4 5" id="KW-0720">Serine protease</keyword>
<organism evidence="9 10">
    <name type="scientific">Magnetovibrio blakemorei</name>
    <dbReference type="NCBI Taxonomy" id="28181"/>
    <lineage>
        <taxon>Bacteria</taxon>
        <taxon>Pseudomonadati</taxon>
        <taxon>Pseudomonadota</taxon>
        <taxon>Alphaproteobacteria</taxon>
        <taxon>Rhodospirillales</taxon>
        <taxon>Magnetovibrionaceae</taxon>
        <taxon>Magnetovibrio</taxon>
    </lineage>
</organism>
<feature type="active site" description="Charge relay system" evidence="5">
    <location>
        <position position="250"/>
    </location>
</feature>
<evidence type="ECO:0000313" key="10">
    <source>
        <dbReference type="Proteomes" id="UP000095347"/>
    </source>
</evidence>
<dbReference type="Pfam" id="PF00082">
    <property type="entry name" value="Peptidase_S8"/>
    <property type="match status" value="1"/>
</dbReference>
<sequence length="461" mass="48559">MAKIASAPPPQKAKSIAKPKRMDSDTKTLTTILIGLGVMVVVIVGGVAAFTYFEQSQKSRLAVTVQSDSISADRTHDNAATASSAEQQRRMFQFNVYEGKRSNFNPDTAYEPGEVLIAEPPAGFEDKIREAGFGVLEHIRLGRLNMSLVRVSTPSGMSVEDAIKKLSIVLPGVTIDANQQYEASAGGSAIAGSNAREMAGWDTLSPTCGRGLVLGQIDSGIDMTHPALVGQHIEHQAFTKPGREPGPPDHGTAVAAMLVGKADWGGLLPGAKLYAANMFEINENGKIVGSSIGLLKAIDWMATKHVDAVNLSIAGNDNKVVRQAFELANKEGFMMVAAVGNWGRADKPAYPAAYDFVVAVTATKGSELIYSHANQGQYVDFAAPGVAIYTAQPGGGGKAQSGTSFATPYITAMAAILNNAGKTPTPNDLRKALSTATRDLGTPGRDDIFGYGYVNARPACK</sequence>
<dbReference type="InterPro" id="IPR036852">
    <property type="entry name" value="Peptidase_S8/S53_dom_sf"/>
</dbReference>
<comment type="caution">
    <text evidence="9">The sequence shown here is derived from an EMBL/GenBank/DDBJ whole genome shotgun (WGS) entry which is preliminary data.</text>
</comment>
<dbReference type="PANTHER" id="PTHR43806">
    <property type="entry name" value="PEPTIDASE S8"/>
    <property type="match status" value="1"/>
</dbReference>
<keyword evidence="10" id="KW-1185">Reference proteome</keyword>
<evidence type="ECO:0000256" key="6">
    <source>
        <dbReference type="SAM" id="MobiDB-lite"/>
    </source>
</evidence>
<feature type="domain" description="Peptidase S8/S53" evidence="8">
    <location>
        <begin position="209"/>
        <end position="452"/>
    </location>
</feature>
<evidence type="ECO:0000256" key="2">
    <source>
        <dbReference type="ARBA" id="ARBA00022670"/>
    </source>
</evidence>
<reference evidence="10" key="1">
    <citation type="submission" date="2016-07" db="EMBL/GenBank/DDBJ databases">
        <authorList>
            <person name="Florea S."/>
            <person name="Webb J.S."/>
            <person name="Jaromczyk J."/>
            <person name="Schardl C.L."/>
        </authorList>
    </citation>
    <scope>NUCLEOTIDE SEQUENCE [LARGE SCALE GENOMIC DNA]</scope>
    <source>
        <strain evidence="10">MV-1</strain>
    </source>
</reference>
<dbReference type="CDD" id="cd05561">
    <property type="entry name" value="Peptidases_S8_4"/>
    <property type="match status" value="1"/>
</dbReference>
<feature type="region of interest" description="Disordered" evidence="6">
    <location>
        <begin position="1"/>
        <end position="22"/>
    </location>
</feature>
<dbReference type="InterPro" id="IPR050131">
    <property type="entry name" value="Peptidase_S8_subtilisin-like"/>
</dbReference>
<dbReference type="PANTHER" id="PTHR43806:SF11">
    <property type="entry name" value="CEREVISIN-RELATED"/>
    <property type="match status" value="1"/>
</dbReference>
<dbReference type="PRINTS" id="PR00723">
    <property type="entry name" value="SUBTILISIN"/>
</dbReference>
<dbReference type="InterPro" id="IPR000209">
    <property type="entry name" value="Peptidase_S8/S53_dom"/>
</dbReference>
<dbReference type="STRING" id="28181.BEN30_04795"/>
<keyword evidence="7" id="KW-1133">Transmembrane helix</keyword>
<dbReference type="SUPFAM" id="SSF52743">
    <property type="entry name" value="Subtilisin-like"/>
    <property type="match status" value="1"/>
</dbReference>
<evidence type="ECO:0000313" key="9">
    <source>
        <dbReference type="EMBL" id="OEJ69034.1"/>
    </source>
</evidence>
<dbReference type="PROSITE" id="PS00138">
    <property type="entry name" value="SUBTILASE_SER"/>
    <property type="match status" value="1"/>
</dbReference>
<gene>
    <name evidence="9" type="ORF">BEN30_04795</name>
</gene>
<feature type="active site" description="Charge relay system" evidence="5">
    <location>
        <position position="218"/>
    </location>
</feature>
<comment type="similarity">
    <text evidence="1 5">Belongs to the peptidase S8 family.</text>
</comment>
<proteinExistence type="inferred from homology"/>
<evidence type="ECO:0000256" key="3">
    <source>
        <dbReference type="ARBA" id="ARBA00022801"/>
    </source>
</evidence>
<evidence type="ECO:0000259" key="8">
    <source>
        <dbReference type="Pfam" id="PF00082"/>
    </source>
</evidence>
<evidence type="ECO:0000256" key="1">
    <source>
        <dbReference type="ARBA" id="ARBA00011073"/>
    </source>
</evidence>
<dbReference type="InterPro" id="IPR023828">
    <property type="entry name" value="Peptidase_S8_Ser-AS"/>
</dbReference>
<dbReference type="Proteomes" id="UP000095347">
    <property type="component" value="Unassembled WGS sequence"/>
</dbReference>
<name>A0A1E5QAN7_9PROT</name>
<protein>
    <recommendedName>
        <fullName evidence="8">Peptidase S8/S53 domain-containing protein</fullName>
    </recommendedName>
</protein>
<dbReference type="OrthoDB" id="5930286at2"/>
<dbReference type="GO" id="GO:0006508">
    <property type="term" value="P:proteolysis"/>
    <property type="evidence" value="ECO:0007669"/>
    <property type="project" value="UniProtKB-KW"/>
</dbReference>
<accession>A0A1E5QAN7</accession>
<keyword evidence="7" id="KW-0472">Membrane</keyword>
<dbReference type="GO" id="GO:0004252">
    <property type="term" value="F:serine-type endopeptidase activity"/>
    <property type="evidence" value="ECO:0007669"/>
    <property type="project" value="UniProtKB-UniRule"/>
</dbReference>
<dbReference type="PROSITE" id="PS51892">
    <property type="entry name" value="SUBTILASE"/>
    <property type="match status" value="1"/>
</dbReference>
<evidence type="ECO:0000256" key="7">
    <source>
        <dbReference type="SAM" id="Phobius"/>
    </source>
</evidence>
<dbReference type="EMBL" id="MCGG01000009">
    <property type="protein sequence ID" value="OEJ69034.1"/>
    <property type="molecule type" value="Genomic_DNA"/>
</dbReference>
<keyword evidence="2 5" id="KW-0645">Protease</keyword>
<dbReference type="Gene3D" id="3.40.50.200">
    <property type="entry name" value="Peptidase S8/S53 domain"/>
    <property type="match status" value="1"/>
</dbReference>